<keyword evidence="2" id="KW-0040">ANK repeat</keyword>
<name>A0ABN9TMR3_9DINO</name>
<dbReference type="InterPro" id="IPR012668">
    <property type="entry name" value="CHP02466"/>
</dbReference>
<dbReference type="Gene3D" id="2.60.120.620">
    <property type="entry name" value="q2cbj1_9rhob like domain"/>
    <property type="match status" value="1"/>
</dbReference>
<dbReference type="PANTHER" id="PTHR24201">
    <property type="entry name" value="ANK_REP_REGION DOMAIN-CONTAINING PROTEIN"/>
    <property type="match status" value="1"/>
</dbReference>
<evidence type="ECO:0000256" key="3">
    <source>
        <dbReference type="SAM" id="SignalP"/>
    </source>
</evidence>
<evidence type="ECO:0008006" key="6">
    <source>
        <dbReference type="Google" id="ProtNLM"/>
    </source>
</evidence>
<dbReference type="Pfam" id="PF13759">
    <property type="entry name" value="2OG-FeII_Oxy_5"/>
    <property type="match status" value="1"/>
</dbReference>
<dbReference type="EMBL" id="CAUYUJ010014879">
    <property type="protein sequence ID" value="CAK0847173.1"/>
    <property type="molecule type" value="Genomic_DNA"/>
</dbReference>
<protein>
    <recommendedName>
        <fullName evidence="6">Fe2OG dioxygenase domain-containing protein</fullName>
    </recommendedName>
</protein>
<dbReference type="InterPro" id="IPR036770">
    <property type="entry name" value="Ankyrin_rpt-contain_sf"/>
</dbReference>
<comment type="caution">
    <text evidence="4">The sequence shown here is derived from an EMBL/GenBank/DDBJ whole genome shotgun (WGS) entry which is preliminary data.</text>
</comment>
<sequence length="415" mass="44725">MKLTLFVFVAACIRFCARIPTLFVRPAGPCPASLRLRSPFCLRSLALSRHASTTQTPWVPQESERMKWLSPYVLAVELGGSELASRLGRLCLSLEEHSQGRSMSNIGGFQSENFASHVDPALSELMCLLHEPLAAFLWRRRQGIPPGGLSSEGLWISSRPEHIWANINRPGHHNRAHEHGPPLLSRAASGIFYPSIEDATVESGASAQSRLSPPAPVRFYDGRFTEVIPRAGLLLVFPTDLLHEVDPVWPGGSPRASIAFNLFVRWLDLPILRAAVAGDSAEIKRLVAEGADVDATDGVLNFGAVHLAAEAGHLPALQTLLALEADASIVSLEGWSPLGLASAQGHLHIVKYLASQLPAISPDRITFTREAADAARLAPELDLTRGFAGLDGALAVAAERGHESIVEFLSSLADD</sequence>
<evidence type="ECO:0000256" key="2">
    <source>
        <dbReference type="ARBA" id="ARBA00023043"/>
    </source>
</evidence>
<evidence type="ECO:0000256" key="1">
    <source>
        <dbReference type="ARBA" id="ARBA00022737"/>
    </source>
</evidence>
<keyword evidence="3" id="KW-0732">Signal</keyword>
<gene>
    <name evidence="4" type="ORF">PCOR1329_LOCUS40455</name>
</gene>
<reference evidence="4" key="1">
    <citation type="submission" date="2023-10" db="EMBL/GenBank/DDBJ databases">
        <authorList>
            <person name="Chen Y."/>
            <person name="Shah S."/>
            <person name="Dougan E. K."/>
            <person name="Thang M."/>
            <person name="Chan C."/>
        </authorList>
    </citation>
    <scope>NUCLEOTIDE SEQUENCE [LARGE SCALE GENOMIC DNA]</scope>
</reference>
<dbReference type="SUPFAM" id="SSF48403">
    <property type="entry name" value="Ankyrin repeat"/>
    <property type="match status" value="1"/>
</dbReference>
<organism evidence="4 5">
    <name type="scientific">Prorocentrum cordatum</name>
    <dbReference type="NCBI Taxonomy" id="2364126"/>
    <lineage>
        <taxon>Eukaryota</taxon>
        <taxon>Sar</taxon>
        <taxon>Alveolata</taxon>
        <taxon>Dinophyceae</taxon>
        <taxon>Prorocentrales</taxon>
        <taxon>Prorocentraceae</taxon>
        <taxon>Prorocentrum</taxon>
    </lineage>
</organism>
<evidence type="ECO:0000313" key="4">
    <source>
        <dbReference type="EMBL" id="CAK0847173.1"/>
    </source>
</evidence>
<dbReference type="InterPro" id="IPR050776">
    <property type="entry name" value="Ank_Repeat/CDKN_Inhibitor"/>
</dbReference>
<feature type="signal peptide" evidence="3">
    <location>
        <begin position="1"/>
        <end position="18"/>
    </location>
</feature>
<dbReference type="Proteomes" id="UP001189429">
    <property type="component" value="Unassembled WGS sequence"/>
</dbReference>
<keyword evidence="5" id="KW-1185">Reference proteome</keyword>
<dbReference type="Gene3D" id="1.25.40.20">
    <property type="entry name" value="Ankyrin repeat-containing domain"/>
    <property type="match status" value="1"/>
</dbReference>
<feature type="chain" id="PRO_5046533784" description="Fe2OG dioxygenase domain-containing protein" evidence="3">
    <location>
        <begin position="19"/>
        <end position="415"/>
    </location>
</feature>
<dbReference type="Pfam" id="PF12796">
    <property type="entry name" value="Ank_2"/>
    <property type="match status" value="1"/>
</dbReference>
<proteinExistence type="predicted"/>
<dbReference type="InterPro" id="IPR002110">
    <property type="entry name" value="Ankyrin_rpt"/>
</dbReference>
<accession>A0ABN9TMR3</accession>
<evidence type="ECO:0000313" key="5">
    <source>
        <dbReference type="Proteomes" id="UP001189429"/>
    </source>
</evidence>
<keyword evidence="1" id="KW-0677">Repeat</keyword>
<dbReference type="SMART" id="SM00248">
    <property type="entry name" value="ANK"/>
    <property type="match status" value="3"/>
</dbReference>